<organism evidence="1 2">
    <name type="scientific">Clarias magur</name>
    <name type="common">Asian catfish</name>
    <name type="synonym">Macropteronotus magur</name>
    <dbReference type="NCBI Taxonomy" id="1594786"/>
    <lineage>
        <taxon>Eukaryota</taxon>
        <taxon>Metazoa</taxon>
        <taxon>Chordata</taxon>
        <taxon>Craniata</taxon>
        <taxon>Vertebrata</taxon>
        <taxon>Euteleostomi</taxon>
        <taxon>Actinopterygii</taxon>
        <taxon>Neopterygii</taxon>
        <taxon>Teleostei</taxon>
        <taxon>Ostariophysi</taxon>
        <taxon>Siluriformes</taxon>
        <taxon>Clariidae</taxon>
        <taxon>Clarias</taxon>
    </lineage>
</organism>
<keyword evidence="2" id="KW-1185">Reference proteome</keyword>
<protein>
    <submittedName>
        <fullName evidence="1">Calcium-binding protein 1</fullName>
    </submittedName>
</protein>
<comment type="caution">
    <text evidence="1">The sequence shown here is derived from an EMBL/GenBank/DDBJ whole genome shotgun (WGS) entry which is preliminary data.</text>
</comment>
<name>A0A8J4XDX0_CLAMG</name>
<gene>
    <name evidence="1" type="primary">aim11</name>
    <name evidence="1" type="ORF">DAT39_010160</name>
</gene>
<evidence type="ECO:0000313" key="1">
    <source>
        <dbReference type="EMBL" id="KAF5900105.1"/>
    </source>
</evidence>
<dbReference type="AlphaFoldDB" id="A0A8J4XDX0"/>
<evidence type="ECO:0000313" key="2">
    <source>
        <dbReference type="Proteomes" id="UP000727407"/>
    </source>
</evidence>
<proteinExistence type="predicted"/>
<dbReference type="EMBL" id="QNUK01000145">
    <property type="protein sequence ID" value="KAF5900105.1"/>
    <property type="molecule type" value="Genomic_DNA"/>
</dbReference>
<sequence length="147" mass="16486">MLSITCKQQITTSDNALFDHSDLPELSWKRHDKETQMRKLPEHRKVTVFMLPFGVGPKVLRKKLRNRGSIVREPEALVSLRKSAEPSKVVELGLALSSSSSPSPLLSLALIQLERHNSIAPGIQPLKKFSAEKWQDESVRKHGGAKE</sequence>
<reference evidence="1" key="1">
    <citation type="submission" date="2020-07" db="EMBL/GenBank/DDBJ databases">
        <title>Clarias magur genome sequencing, assembly and annotation.</title>
        <authorList>
            <person name="Kushwaha B."/>
            <person name="Kumar R."/>
            <person name="Das P."/>
            <person name="Joshi C.G."/>
            <person name="Kumar D."/>
            <person name="Nagpure N.S."/>
            <person name="Pandey M."/>
            <person name="Agarwal S."/>
            <person name="Srivastava S."/>
            <person name="Singh M."/>
            <person name="Sahoo L."/>
            <person name="Jayasankar P."/>
            <person name="Meher P.K."/>
            <person name="Koringa P.G."/>
            <person name="Iquebal M.A."/>
            <person name="Das S.P."/>
            <person name="Bit A."/>
            <person name="Patnaik S."/>
            <person name="Patel N."/>
            <person name="Shah T.M."/>
            <person name="Hinsu A."/>
            <person name="Jena J.K."/>
        </authorList>
    </citation>
    <scope>NUCLEOTIDE SEQUENCE</scope>
    <source>
        <strain evidence="1">CIFAMagur01</strain>
        <tissue evidence="1">Testis</tissue>
    </source>
</reference>
<dbReference type="Proteomes" id="UP000727407">
    <property type="component" value="Unassembled WGS sequence"/>
</dbReference>
<accession>A0A8J4XDX0</accession>